<dbReference type="SUPFAM" id="SSF50729">
    <property type="entry name" value="PH domain-like"/>
    <property type="match status" value="1"/>
</dbReference>
<reference evidence="4" key="1">
    <citation type="submission" date="2019-10" db="EMBL/GenBank/DDBJ databases">
        <authorList>
            <consortium name="DOE Joint Genome Institute"/>
            <person name="Kuo A."/>
            <person name="Miyauchi S."/>
            <person name="Kiss E."/>
            <person name="Drula E."/>
            <person name="Kohler A."/>
            <person name="Sanchez-Garcia M."/>
            <person name="Andreopoulos B."/>
            <person name="Barry K.W."/>
            <person name="Bonito G."/>
            <person name="Buee M."/>
            <person name="Carver A."/>
            <person name="Chen C."/>
            <person name="Cichocki N."/>
            <person name="Clum A."/>
            <person name="Culley D."/>
            <person name="Crous P.W."/>
            <person name="Fauchery L."/>
            <person name="Girlanda M."/>
            <person name="Hayes R."/>
            <person name="Keri Z."/>
            <person name="LaButti K."/>
            <person name="Lipzen A."/>
            <person name="Lombard V."/>
            <person name="Magnuson J."/>
            <person name="Maillard F."/>
            <person name="Morin E."/>
            <person name="Murat C."/>
            <person name="Nolan M."/>
            <person name="Ohm R."/>
            <person name="Pangilinan J."/>
            <person name="Pereira M."/>
            <person name="Perotto S."/>
            <person name="Peter M."/>
            <person name="Riley R."/>
            <person name="Sitrit Y."/>
            <person name="Stielow B."/>
            <person name="Szollosi G."/>
            <person name="Zifcakova L."/>
            <person name="Stursova M."/>
            <person name="Spatafora J.W."/>
            <person name="Tedersoo L."/>
            <person name="Vaario L.-M."/>
            <person name="Yamada A."/>
            <person name="Yan M."/>
            <person name="Wang P."/>
            <person name="Xu J."/>
            <person name="Bruns T."/>
            <person name="Baldrian P."/>
            <person name="Vilgalys R."/>
            <person name="Henrissat B."/>
            <person name="Grigoriev I.V."/>
            <person name="Hibbett D."/>
            <person name="Nagy L.G."/>
            <person name="Martin F.M."/>
        </authorList>
    </citation>
    <scope>NUCLEOTIDE SEQUENCE</scope>
    <source>
        <strain evidence="4">Prilba</strain>
    </source>
</reference>
<feature type="region of interest" description="Disordered" evidence="1">
    <location>
        <begin position="1298"/>
        <end position="1320"/>
    </location>
</feature>
<feature type="region of interest" description="Disordered" evidence="1">
    <location>
        <begin position="1161"/>
        <end position="1199"/>
    </location>
</feature>
<feature type="region of interest" description="Disordered" evidence="1">
    <location>
        <begin position="1"/>
        <end position="79"/>
    </location>
</feature>
<dbReference type="InterPro" id="IPR023394">
    <property type="entry name" value="Sec7_C_sf"/>
</dbReference>
<dbReference type="Gene3D" id="2.30.29.30">
    <property type="entry name" value="Pleckstrin-homology domain (PH domain)/Phosphotyrosine-binding domain (PTB)"/>
    <property type="match status" value="1"/>
</dbReference>
<dbReference type="PANTHER" id="PTHR10663:SF405">
    <property type="entry name" value="ARF GUANINE NUCLEOTIDE EXCHANGE FACTOR SYT1"/>
    <property type="match status" value="1"/>
</dbReference>
<dbReference type="SMART" id="SM00233">
    <property type="entry name" value="PH"/>
    <property type="match status" value="1"/>
</dbReference>
<feature type="compositionally biased region" description="Basic and acidic residues" evidence="1">
    <location>
        <begin position="93"/>
        <end position="107"/>
    </location>
</feature>
<dbReference type="PANTHER" id="PTHR10663">
    <property type="entry name" value="GUANYL-NUCLEOTIDE EXCHANGE FACTOR"/>
    <property type="match status" value="1"/>
</dbReference>
<protein>
    <submittedName>
        <fullName evidence="4">Uncharacterized protein</fullName>
    </submittedName>
</protein>
<feature type="region of interest" description="Disordered" evidence="1">
    <location>
        <begin position="453"/>
        <end position="493"/>
    </location>
</feature>
<dbReference type="CDD" id="cd00821">
    <property type="entry name" value="PH"/>
    <property type="match status" value="1"/>
</dbReference>
<dbReference type="PROSITE" id="PS50003">
    <property type="entry name" value="PH_DOMAIN"/>
    <property type="match status" value="1"/>
</dbReference>
<feature type="compositionally biased region" description="Basic and acidic residues" evidence="1">
    <location>
        <begin position="303"/>
        <end position="313"/>
    </location>
</feature>
<dbReference type="InterPro" id="IPR001849">
    <property type="entry name" value="PH_domain"/>
</dbReference>
<feature type="domain" description="SEC7" evidence="3">
    <location>
        <begin position="463"/>
        <end position="667"/>
    </location>
</feature>
<dbReference type="Gene3D" id="1.10.1000.11">
    <property type="entry name" value="Arf Nucleotide-binding Site Opener,domain 2"/>
    <property type="match status" value="1"/>
</dbReference>
<feature type="compositionally biased region" description="Low complexity" evidence="1">
    <location>
        <begin position="453"/>
        <end position="465"/>
    </location>
</feature>
<dbReference type="EMBL" id="WHVB01000007">
    <property type="protein sequence ID" value="KAF8481245.1"/>
    <property type="molecule type" value="Genomic_DNA"/>
</dbReference>
<feature type="compositionally biased region" description="Polar residues" evidence="1">
    <location>
        <begin position="1240"/>
        <end position="1253"/>
    </location>
</feature>
<name>A0A9P5MXL9_9AGAM</name>
<feature type="compositionally biased region" description="Low complexity" evidence="1">
    <location>
        <begin position="39"/>
        <end position="58"/>
    </location>
</feature>
<gene>
    <name evidence="4" type="ORF">DFH94DRAFT_447528</name>
</gene>
<dbReference type="PROSITE" id="PS50190">
    <property type="entry name" value="SEC7"/>
    <property type="match status" value="1"/>
</dbReference>
<dbReference type="OrthoDB" id="430364at2759"/>
<feature type="compositionally biased region" description="Basic and acidic residues" evidence="1">
    <location>
        <begin position="18"/>
        <end position="33"/>
    </location>
</feature>
<accession>A0A9P5MXL9</accession>
<comment type="caution">
    <text evidence="4">The sequence shown here is derived from an EMBL/GenBank/DDBJ whole genome shotgun (WGS) entry which is preliminary data.</text>
</comment>
<dbReference type="InterPro" id="IPR035999">
    <property type="entry name" value="Sec7_dom_sf"/>
</dbReference>
<reference evidence="4" key="2">
    <citation type="journal article" date="2020" name="Nat. Commun.">
        <title>Large-scale genome sequencing of mycorrhizal fungi provides insights into the early evolution of symbiotic traits.</title>
        <authorList>
            <person name="Miyauchi S."/>
            <person name="Kiss E."/>
            <person name="Kuo A."/>
            <person name="Drula E."/>
            <person name="Kohler A."/>
            <person name="Sanchez-Garcia M."/>
            <person name="Morin E."/>
            <person name="Andreopoulos B."/>
            <person name="Barry K.W."/>
            <person name="Bonito G."/>
            <person name="Buee M."/>
            <person name="Carver A."/>
            <person name="Chen C."/>
            <person name="Cichocki N."/>
            <person name="Clum A."/>
            <person name="Culley D."/>
            <person name="Crous P.W."/>
            <person name="Fauchery L."/>
            <person name="Girlanda M."/>
            <person name="Hayes R.D."/>
            <person name="Keri Z."/>
            <person name="LaButti K."/>
            <person name="Lipzen A."/>
            <person name="Lombard V."/>
            <person name="Magnuson J."/>
            <person name="Maillard F."/>
            <person name="Murat C."/>
            <person name="Nolan M."/>
            <person name="Ohm R.A."/>
            <person name="Pangilinan J."/>
            <person name="Pereira M.F."/>
            <person name="Perotto S."/>
            <person name="Peter M."/>
            <person name="Pfister S."/>
            <person name="Riley R."/>
            <person name="Sitrit Y."/>
            <person name="Stielow J.B."/>
            <person name="Szollosi G."/>
            <person name="Zifcakova L."/>
            <person name="Stursova M."/>
            <person name="Spatafora J.W."/>
            <person name="Tedersoo L."/>
            <person name="Vaario L.M."/>
            <person name="Yamada A."/>
            <person name="Yan M."/>
            <person name="Wang P."/>
            <person name="Xu J."/>
            <person name="Bruns T."/>
            <person name="Baldrian P."/>
            <person name="Vilgalys R."/>
            <person name="Dunand C."/>
            <person name="Henrissat B."/>
            <person name="Grigoriev I.V."/>
            <person name="Hibbett D."/>
            <person name="Nagy L.G."/>
            <person name="Martin F.M."/>
        </authorList>
    </citation>
    <scope>NUCLEOTIDE SEQUENCE</scope>
    <source>
        <strain evidence="4">Prilba</strain>
    </source>
</reference>
<feature type="region of interest" description="Disordered" evidence="1">
    <location>
        <begin position="1225"/>
        <end position="1279"/>
    </location>
</feature>
<evidence type="ECO:0000259" key="2">
    <source>
        <dbReference type="PROSITE" id="PS50003"/>
    </source>
</evidence>
<dbReference type="InterPro" id="IPR011993">
    <property type="entry name" value="PH-like_dom_sf"/>
</dbReference>
<organism evidence="4 5">
    <name type="scientific">Russula ochroleuca</name>
    <dbReference type="NCBI Taxonomy" id="152965"/>
    <lineage>
        <taxon>Eukaryota</taxon>
        <taxon>Fungi</taxon>
        <taxon>Dikarya</taxon>
        <taxon>Basidiomycota</taxon>
        <taxon>Agaricomycotina</taxon>
        <taxon>Agaricomycetes</taxon>
        <taxon>Russulales</taxon>
        <taxon>Russulaceae</taxon>
        <taxon>Russula</taxon>
    </lineage>
</organism>
<proteinExistence type="predicted"/>
<dbReference type="InterPro" id="IPR000904">
    <property type="entry name" value="Sec7_dom"/>
</dbReference>
<evidence type="ECO:0000313" key="4">
    <source>
        <dbReference type="EMBL" id="KAF8481245.1"/>
    </source>
</evidence>
<feature type="region of interest" description="Disordered" evidence="1">
    <location>
        <begin position="92"/>
        <end position="159"/>
    </location>
</feature>
<dbReference type="Pfam" id="PF01369">
    <property type="entry name" value="Sec7"/>
    <property type="match status" value="1"/>
</dbReference>
<feature type="compositionally biased region" description="Polar residues" evidence="1">
    <location>
        <begin position="329"/>
        <end position="342"/>
    </location>
</feature>
<feature type="domain" description="PH" evidence="2">
    <location>
        <begin position="786"/>
        <end position="911"/>
    </location>
</feature>
<dbReference type="SMART" id="SM00222">
    <property type="entry name" value="Sec7"/>
    <property type="match status" value="1"/>
</dbReference>
<dbReference type="SUPFAM" id="SSF48425">
    <property type="entry name" value="Sec7 domain"/>
    <property type="match status" value="1"/>
</dbReference>
<dbReference type="GO" id="GO:0005085">
    <property type="term" value="F:guanyl-nucleotide exchange factor activity"/>
    <property type="evidence" value="ECO:0007669"/>
    <property type="project" value="InterPro"/>
</dbReference>
<feature type="compositionally biased region" description="Polar residues" evidence="1">
    <location>
        <begin position="1302"/>
        <end position="1314"/>
    </location>
</feature>
<keyword evidence="5" id="KW-1185">Reference proteome</keyword>
<dbReference type="Proteomes" id="UP000759537">
    <property type="component" value="Unassembled WGS sequence"/>
</dbReference>
<dbReference type="GO" id="GO:0032012">
    <property type="term" value="P:regulation of ARF protein signal transduction"/>
    <property type="evidence" value="ECO:0007669"/>
    <property type="project" value="InterPro"/>
</dbReference>
<feature type="compositionally biased region" description="Polar residues" evidence="1">
    <location>
        <begin position="127"/>
        <end position="149"/>
    </location>
</feature>
<dbReference type="Pfam" id="PF00169">
    <property type="entry name" value="PH"/>
    <property type="match status" value="1"/>
</dbReference>
<feature type="region of interest" description="Disordered" evidence="1">
    <location>
        <begin position="222"/>
        <end position="439"/>
    </location>
</feature>
<evidence type="ECO:0000256" key="1">
    <source>
        <dbReference type="SAM" id="MobiDB-lite"/>
    </source>
</evidence>
<evidence type="ECO:0000313" key="5">
    <source>
        <dbReference type="Proteomes" id="UP000759537"/>
    </source>
</evidence>
<evidence type="ECO:0000259" key="3">
    <source>
        <dbReference type="PROSITE" id="PS50190"/>
    </source>
</evidence>
<sequence>MVRFGWPIKTTKYSVPPSERDAHTPRYQEEHHASPVPFPSTTTSTVPTNTTTKPTQTTHFLSLPILRKPQEQQVDPPQRRSMFDIRTCQAGLDHQREQGTSSSREKSLPPTPSSSSEDVRGNHIRRTNSPVENQSWSYRPSGQVPQPTAASPLARPSPSQAKIALAQAALAIGLPHGMPQASASSSRSDVTSMAFLTIPQPSQHPVPPSSVRRAKSFHQLSRNIWRDDDDSTHASSERPRRSRRISFGPANAFDSDGKGNRDTEEDIPSHVTPPRKSLVKRASFWNRKRNDSLKPPVAPLPADHPRNSFDHLSHMLPSLPPMTPLHFDTNLSRSSYSSQTEEQLPPSPPGLNRQSESRDRPLPPNPAASSPNLSVQTSQTKSLGRQRPATAESAADRSRTLSYYAHPPDHSSPLAPAPSQPPDVATPRRAARPRSQTNPAFLHRLSANIFSFGSSSSSPPTSGANRVHINHSPGASPRASTSKLPPPKPRLDEESPVAYVDRLLGSISKADVASVLASSGESFYTNALQAYINRFEFDGDPLDVALRKLLMDVGLPRETQQIDRVMETFANRYLVCNRNLFISDDHPYMLAFSLIMLHTDAFNKSNKRKMTKADYIKNTQLTGIYPEVLEYYYDNIVFAPFIFVEDPVDANLQRNPDSGPYRSLSRFPPQHSLSGNGSTVTLLVKSNKIDPYYLIVKNLLNPLRVNVEEYIPLENHYFYKDNSGAWNEEDMHKTFINAGTIEVVGSDRRMSTLAFTLNFGGIATAPQNIHQFSSPAYSPNQVSALRVVKAGLLNRKDTSLDIGKRVKANKWRLWSVVLTNSQLLFFRDHTWATSLQEQMRCRDGRILVPPAPLLKPDEVLSLKDSVALHDRSHDKHRSFLLISGDRRPFLLQAPGEEDMNSWVSCINYASAFKTTDVSMRAPGMSGKDVELMGVAAAASHLRDIQCASSDSLTSRVCARGRNSDDFIDRLSSSPNAPYAVSRLQRSKIVNGREDMDLDVPNAQNSVGAHQLKATFHQVKADLAAGRWTPPDAPIARPDGRPRAHSLECLSASSPEGTECNRVFIRTRNIQDKLAELDSKIFSLQLQEESDLRLLRNFAVLTPFQRATRERLGVIVLQTSKRIQSTRLELGMRLCHKEVLSNDLIAQEREWRRTKTIALKAATDTLQSRREPSIPHPVPPRVDQPTVNPSDDPHRLPESSITESFHSAPNFDWSAAMEEGVDSPIVSVRNSTPTDPPKSISPAQTIEGTATSEPGASRERSNTPQEEPDEEAEEWNKTRAAKRVSLVRMPSTLNVSLGRLGSVSGTGSVWITRSPRSIPEP</sequence>